<comment type="caution">
    <text evidence="2">The sequence shown here is derived from an EMBL/GenBank/DDBJ whole genome shotgun (WGS) entry which is preliminary data.</text>
</comment>
<gene>
    <name evidence="2" type="ORF">LTR97_012690</name>
</gene>
<proteinExistence type="predicted"/>
<evidence type="ECO:0000313" key="2">
    <source>
        <dbReference type="EMBL" id="KAK5689691.1"/>
    </source>
</evidence>
<protein>
    <submittedName>
        <fullName evidence="2">Uncharacterized protein</fullName>
    </submittedName>
</protein>
<sequence>MDPVSITVAAIGGAFWIFQIVTTVVPEVVKKVDSWKAFEISVQHCLHKTASAQTQFQLWHAQYQWSNGLFRARLEHVFGQEACGKVQRRVEVIQQIATKVLSLLDLKSEEKRSGFRRWIDDHIPVKGTRESHISEFEKYRLDQTFKPSQDACKYQLRWILWREEQLTYHLDKLGDAIDELLQYSSSVLTDTDHFSGRDRAQERILEEYTKRCEFWSDANELFTTLHVQGLYKAKDSKIVQEGQWSIILVDMKDADHEDAGREKVNDFSLLFACPVEATDYTNKADTVYNGPCYWRQKLKYLETSEPAEGQTIGMRMFEDWSNWKAQSGKLIESNFKPPSLAWTKNLRDMLGGCLADQALELERARIASMLCIWVVLLWGTKWVSGLCSCGVRGILQVSGGQCLDKAELSYCFQPGLDRAQHLGESVQYKHNVRALGVLLLEIFLGVPVDDIPDLNGGSWEAVRKFEREKKREFRTGSIRNAVVWCLSSIRLQSPASPPNGLGMESRDFSEQGKKDLVEKVLRPVQVHYTELQEHKESMISSKRLQVLKLKSRDYISNQVVATLREGHMFDSPEMPLQDYIKFQDISKTVRQPTPGDTPTDRSDSNHEPQIRRSELEADLLELDRGVHRILTSLDIETTRLS</sequence>
<dbReference type="AlphaFoldDB" id="A0AAN7ZYG6"/>
<dbReference type="EMBL" id="JAVRQU010000029">
    <property type="protein sequence ID" value="KAK5689691.1"/>
    <property type="molecule type" value="Genomic_DNA"/>
</dbReference>
<feature type="compositionally biased region" description="Basic and acidic residues" evidence="1">
    <location>
        <begin position="598"/>
        <end position="611"/>
    </location>
</feature>
<feature type="region of interest" description="Disordered" evidence="1">
    <location>
        <begin position="589"/>
        <end position="611"/>
    </location>
</feature>
<dbReference type="Proteomes" id="UP001310594">
    <property type="component" value="Unassembled WGS sequence"/>
</dbReference>
<accession>A0AAN7ZYG6</accession>
<organism evidence="2 3">
    <name type="scientific">Elasticomyces elasticus</name>
    <dbReference type="NCBI Taxonomy" id="574655"/>
    <lineage>
        <taxon>Eukaryota</taxon>
        <taxon>Fungi</taxon>
        <taxon>Dikarya</taxon>
        <taxon>Ascomycota</taxon>
        <taxon>Pezizomycotina</taxon>
        <taxon>Dothideomycetes</taxon>
        <taxon>Dothideomycetidae</taxon>
        <taxon>Mycosphaerellales</taxon>
        <taxon>Teratosphaeriaceae</taxon>
        <taxon>Elasticomyces</taxon>
    </lineage>
</organism>
<evidence type="ECO:0000256" key="1">
    <source>
        <dbReference type="SAM" id="MobiDB-lite"/>
    </source>
</evidence>
<evidence type="ECO:0000313" key="3">
    <source>
        <dbReference type="Proteomes" id="UP001310594"/>
    </source>
</evidence>
<name>A0AAN7ZYG6_9PEZI</name>
<reference evidence="2" key="1">
    <citation type="submission" date="2023-08" db="EMBL/GenBank/DDBJ databases">
        <title>Black Yeasts Isolated from many extreme environments.</title>
        <authorList>
            <person name="Coleine C."/>
            <person name="Stajich J.E."/>
            <person name="Selbmann L."/>
        </authorList>
    </citation>
    <scope>NUCLEOTIDE SEQUENCE</scope>
    <source>
        <strain evidence="2">CCFEE 5810</strain>
    </source>
</reference>